<dbReference type="Proteomes" id="UP001060215">
    <property type="component" value="Chromosome 11"/>
</dbReference>
<dbReference type="EMBL" id="CM045768">
    <property type="protein sequence ID" value="KAI7983840.1"/>
    <property type="molecule type" value="Genomic_DNA"/>
</dbReference>
<evidence type="ECO:0000313" key="1">
    <source>
        <dbReference type="EMBL" id="KAI7983840.1"/>
    </source>
</evidence>
<comment type="caution">
    <text evidence="1">The sequence shown here is derived from an EMBL/GenBank/DDBJ whole genome shotgun (WGS) entry which is preliminary data.</text>
</comment>
<keyword evidence="2" id="KW-1185">Reference proteome</keyword>
<protein>
    <submittedName>
        <fullName evidence="1">Telomere repeat-binding protein 5</fullName>
    </submittedName>
</protein>
<gene>
    <name evidence="1" type="ORF">LOK49_LG15G01371</name>
</gene>
<reference evidence="1 2" key="1">
    <citation type="journal article" date="2022" name="Plant J.">
        <title>Chromosome-level genome of Camellia lanceoleosa provides a valuable resource for understanding genome evolution and self-incompatibility.</title>
        <authorList>
            <person name="Gong W."/>
            <person name="Xiao S."/>
            <person name="Wang L."/>
            <person name="Liao Z."/>
            <person name="Chang Y."/>
            <person name="Mo W."/>
            <person name="Hu G."/>
            <person name="Li W."/>
            <person name="Zhao G."/>
            <person name="Zhu H."/>
            <person name="Hu X."/>
            <person name="Ji K."/>
            <person name="Xiang X."/>
            <person name="Song Q."/>
            <person name="Yuan D."/>
            <person name="Jin S."/>
            <person name="Zhang L."/>
        </authorList>
    </citation>
    <scope>NUCLEOTIDE SEQUENCE [LARGE SCALE GENOMIC DNA]</scope>
    <source>
        <strain evidence="1">SQ_2022a</strain>
    </source>
</reference>
<sequence>MSIDKSPTDSRALVAVPAMNVQALSVVPMRKPKQFETVQRRIRRLFSVSEVEALVQAVEKLGTGRRRDVKLRAFDNAKHRTYVDLKVTE</sequence>
<organism evidence="1 2">
    <name type="scientific">Camellia lanceoleosa</name>
    <dbReference type="NCBI Taxonomy" id="1840588"/>
    <lineage>
        <taxon>Eukaryota</taxon>
        <taxon>Viridiplantae</taxon>
        <taxon>Streptophyta</taxon>
        <taxon>Embryophyta</taxon>
        <taxon>Tracheophyta</taxon>
        <taxon>Spermatophyta</taxon>
        <taxon>Magnoliopsida</taxon>
        <taxon>eudicotyledons</taxon>
        <taxon>Gunneridae</taxon>
        <taxon>Pentapetalae</taxon>
        <taxon>asterids</taxon>
        <taxon>Ericales</taxon>
        <taxon>Theaceae</taxon>
        <taxon>Camellia</taxon>
    </lineage>
</organism>
<proteinExistence type="predicted"/>
<accession>A0ACC0F5E4</accession>
<evidence type="ECO:0000313" key="2">
    <source>
        <dbReference type="Proteomes" id="UP001060215"/>
    </source>
</evidence>
<name>A0ACC0F5E4_9ERIC</name>